<proteinExistence type="predicted"/>
<dbReference type="Proteomes" id="UP000030520">
    <property type="component" value="Unassembled WGS sequence"/>
</dbReference>
<accession>A0ABR4Y8N8</accession>
<evidence type="ECO:0000256" key="1">
    <source>
        <dbReference type="SAM" id="SignalP"/>
    </source>
</evidence>
<feature type="signal peptide" evidence="1">
    <location>
        <begin position="1"/>
        <end position="21"/>
    </location>
</feature>
<organism evidence="2 3">
    <name type="scientific">Vibrio variabilis</name>
    <dbReference type="NCBI Taxonomy" id="990271"/>
    <lineage>
        <taxon>Bacteria</taxon>
        <taxon>Pseudomonadati</taxon>
        <taxon>Pseudomonadota</taxon>
        <taxon>Gammaproteobacteria</taxon>
        <taxon>Vibrionales</taxon>
        <taxon>Vibrionaceae</taxon>
        <taxon>Vibrio</taxon>
    </lineage>
</organism>
<comment type="caution">
    <text evidence="2">The sequence shown here is derived from an EMBL/GenBank/DDBJ whole genome shotgun (WGS) entry which is preliminary data.</text>
</comment>
<protein>
    <recommendedName>
        <fullName evidence="4">Lipoprotein</fullName>
    </recommendedName>
</protein>
<evidence type="ECO:0000313" key="2">
    <source>
        <dbReference type="EMBL" id="KHA59829.1"/>
    </source>
</evidence>
<keyword evidence="3" id="KW-1185">Reference proteome</keyword>
<gene>
    <name evidence="2" type="ORF">NL53_14470</name>
</gene>
<dbReference type="EMBL" id="JRWM01000023">
    <property type="protein sequence ID" value="KHA59829.1"/>
    <property type="molecule type" value="Genomic_DNA"/>
</dbReference>
<dbReference type="PROSITE" id="PS51257">
    <property type="entry name" value="PROKAR_LIPOPROTEIN"/>
    <property type="match status" value="1"/>
</dbReference>
<evidence type="ECO:0008006" key="4">
    <source>
        <dbReference type="Google" id="ProtNLM"/>
    </source>
</evidence>
<name>A0ABR4Y8N8_9VIBR</name>
<reference evidence="2 3" key="1">
    <citation type="submission" date="2014-10" db="EMBL/GenBank/DDBJ databases">
        <title>Genome sequencing of Vibrio variabilis T01.</title>
        <authorList>
            <person name="Chan K.-G."/>
            <person name="Mohamad N.I."/>
        </authorList>
    </citation>
    <scope>NUCLEOTIDE SEQUENCE [LARGE SCALE GENOMIC DNA]</scope>
    <source>
        <strain evidence="2 3">T01</strain>
    </source>
</reference>
<feature type="chain" id="PRO_5047326346" description="Lipoprotein" evidence="1">
    <location>
        <begin position="22"/>
        <end position="246"/>
    </location>
</feature>
<dbReference type="RefSeq" id="WP_038215963.1">
    <property type="nucleotide sequence ID" value="NZ_JRWM01000023.1"/>
</dbReference>
<evidence type="ECO:0000313" key="3">
    <source>
        <dbReference type="Proteomes" id="UP000030520"/>
    </source>
</evidence>
<keyword evidence="1" id="KW-0732">Signal</keyword>
<sequence>MCYKILTSVLASFLLSGCVYSVHTSKLDKPIKKPVLNEQKETKYYSEISIDSNEKTVSIGDELFNVVRHFEVIDLYEVIPFSSPTSTRFPQKQEWIATHEYNDGVSNDLLVYTTPTYHGSQIGVILDDEYVLSTSEPLVQVSGGKKGRRWELAGQGKFFSIREKTTRIPDEKPWGLRFGGVQSGTYVFEIINRSESTVIEVLQTLKVTEQDFMSGFVVRNVLVKGTRTYNSGVIGFKAKDLKAIEG</sequence>